<gene>
    <name evidence="1" type="ORF">CGC50_07235</name>
</gene>
<evidence type="ECO:0000313" key="1">
    <source>
        <dbReference type="EMBL" id="ATA86962.1"/>
    </source>
</evidence>
<protein>
    <recommendedName>
        <fullName evidence="3">Lipoprotein</fullName>
    </recommendedName>
</protein>
<reference evidence="2" key="1">
    <citation type="submission" date="2017-06" db="EMBL/GenBank/DDBJ databases">
        <title>Capnocytophaga spp. assemblies.</title>
        <authorList>
            <person name="Gulvik C.A."/>
        </authorList>
    </citation>
    <scope>NUCLEOTIDE SEQUENCE [LARGE SCALE GENOMIC DNA]</scope>
    <source>
        <strain evidence="2">H1496</strain>
    </source>
</reference>
<accession>A0A250FP55</accession>
<sequence length="230" mass="26698">MKKYSILLSLLLFSCRENTPNTDSVDANSIVMEEQINSSIDTTVLVKNFRSQLLPDKELSLDHYYNDVVLIKKITPTTLMVEKNGKETSFPVKAESMTYMDLDYSEGKYVVIRWKIIIDNGKITEVLENIGKFNRSSNLRRDQVLEIGKIYKDTVVFLENITDYDYFFFLVSKEKDTARIIYYDDEISFRKGDTIALQWKMDSIDIAGEGILSFEEWYVSGKKIGHKTKK</sequence>
<evidence type="ECO:0000313" key="2">
    <source>
        <dbReference type="Proteomes" id="UP000217250"/>
    </source>
</evidence>
<proteinExistence type="predicted"/>
<dbReference type="AlphaFoldDB" id="A0A250FP55"/>
<dbReference type="KEGG" id="cgh:CGC50_07235"/>
<organism evidence="1 2">
    <name type="scientific">Capnocytophaga gingivalis</name>
    <dbReference type="NCBI Taxonomy" id="1017"/>
    <lineage>
        <taxon>Bacteria</taxon>
        <taxon>Pseudomonadati</taxon>
        <taxon>Bacteroidota</taxon>
        <taxon>Flavobacteriia</taxon>
        <taxon>Flavobacteriales</taxon>
        <taxon>Flavobacteriaceae</taxon>
        <taxon>Capnocytophaga</taxon>
    </lineage>
</organism>
<dbReference type="EMBL" id="CP022386">
    <property type="protein sequence ID" value="ATA86962.1"/>
    <property type="molecule type" value="Genomic_DNA"/>
</dbReference>
<dbReference type="PROSITE" id="PS51257">
    <property type="entry name" value="PROKAR_LIPOPROTEIN"/>
    <property type="match status" value="1"/>
</dbReference>
<dbReference type="Proteomes" id="UP000217250">
    <property type="component" value="Chromosome"/>
</dbReference>
<evidence type="ECO:0008006" key="3">
    <source>
        <dbReference type="Google" id="ProtNLM"/>
    </source>
</evidence>
<name>A0A250FP55_9FLAO</name>